<dbReference type="InterPro" id="IPR000212">
    <property type="entry name" value="DNA_helicase_UvrD/REP"/>
</dbReference>
<organism evidence="18 19">
    <name type="scientific">Brachyspira murdochii (strain ATCC 51284 / DSM 12563 / 56-150)</name>
    <name type="common">Serpulina murdochii</name>
    <dbReference type="NCBI Taxonomy" id="526224"/>
    <lineage>
        <taxon>Bacteria</taxon>
        <taxon>Pseudomonadati</taxon>
        <taxon>Spirochaetota</taxon>
        <taxon>Spirochaetia</taxon>
        <taxon>Brachyspirales</taxon>
        <taxon>Brachyspiraceae</taxon>
        <taxon>Brachyspira</taxon>
    </lineage>
</organism>
<evidence type="ECO:0000256" key="13">
    <source>
        <dbReference type="ARBA" id="ARBA00048988"/>
    </source>
</evidence>
<dbReference type="EC" id="5.6.2.4" evidence="12"/>
<dbReference type="KEGG" id="brm:Bmur_2417"/>
<evidence type="ECO:0000256" key="6">
    <source>
        <dbReference type="ARBA" id="ARBA00022839"/>
    </source>
</evidence>
<dbReference type="InterPro" id="IPR027417">
    <property type="entry name" value="P-loop_NTPase"/>
</dbReference>
<evidence type="ECO:0000256" key="10">
    <source>
        <dbReference type="ARBA" id="ARBA00023235"/>
    </source>
</evidence>
<feature type="domain" description="UvrD-like helicase ATP-binding" evidence="16">
    <location>
        <begin position="5"/>
        <end position="445"/>
    </location>
</feature>
<evidence type="ECO:0000256" key="8">
    <source>
        <dbReference type="ARBA" id="ARBA00023125"/>
    </source>
</evidence>
<evidence type="ECO:0000256" key="5">
    <source>
        <dbReference type="ARBA" id="ARBA00022806"/>
    </source>
</evidence>
<dbReference type="Pfam" id="PF13361">
    <property type="entry name" value="UvrD_C"/>
    <property type="match status" value="1"/>
</dbReference>
<feature type="coiled-coil region" evidence="15">
    <location>
        <begin position="638"/>
        <end position="707"/>
    </location>
</feature>
<dbReference type="GO" id="GO:0000725">
    <property type="term" value="P:recombinational repair"/>
    <property type="evidence" value="ECO:0007669"/>
    <property type="project" value="TreeGrafter"/>
</dbReference>
<evidence type="ECO:0000256" key="11">
    <source>
        <dbReference type="ARBA" id="ARBA00034617"/>
    </source>
</evidence>
<dbReference type="InterPro" id="IPR011604">
    <property type="entry name" value="PDDEXK-like_dom_sf"/>
</dbReference>
<evidence type="ECO:0000256" key="7">
    <source>
        <dbReference type="ARBA" id="ARBA00022840"/>
    </source>
</evidence>
<evidence type="ECO:0000313" key="18">
    <source>
        <dbReference type="EMBL" id="ADG72487.1"/>
    </source>
</evidence>
<evidence type="ECO:0000259" key="17">
    <source>
        <dbReference type="PROSITE" id="PS51217"/>
    </source>
</evidence>
<dbReference type="Pfam" id="PF12705">
    <property type="entry name" value="PDDEXK_1"/>
    <property type="match status" value="1"/>
</dbReference>
<keyword evidence="10" id="KW-0413">Isomerase</keyword>
<comment type="catalytic activity">
    <reaction evidence="13">
        <text>ATP + H2O = ADP + phosphate + H(+)</text>
        <dbReference type="Rhea" id="RHEA:13065"/>
        <dbReference type="ChEBI" id="CHEBI:15377"/>
        <dbReference type="ChEBI" id="CHEBI:15378"/>
        <dbReference type="ChEBI" id="CHEBI:30616"/>
        <dbReference type="ChEBI" id="CHEBI:43474"/>
        <dbReference type="ChEBI" id="CHEBI:456216"/>
        <dbReference type="EC" id="5.6.2.4"/>
    </reaction>
</comment>
<dbReference type="GO" id="GO:0043138">
    <property type="term" value="F:3'-5' DNA helicase activity"/>
    <property type="evidence" value="ECO:0007669"/>
    <property type="project" value="UniProtKB-EC"/>
</dbReference>
<evidence type="ECO:0000259" key="16">
    <source>
        <dbReference type="PROSITE" id="PS51198"/>
    </source>
</evidence>
<evidence type="ECO:0000256" key="2">
    <source>
        <dbReference type="ARBA" id="ARBA00022741"/>
    </source>
</evidence>
<sequence length="1124" mass="131598">MEFALNKQQEDIINCFFDNGICFVNASAGTGKTSTITELYIKLLENREKVSSIVVITFTKAAANEMLLRIRLKVRNKISFVNTAKEKDYWQKVYKDILTNAKISTIDSFANSIAMENALSLAMPPNASILEDNSDIKETLKDEILNVLNEVSYSETIRTIYRIYTEESKDDFADKILSFLLKIKPRLKTIDEFEKRALSVLNIEGDYKKLHNEISFLSSSLINDDGSENNTIKQFKVLISNTIDAINKLSNFEDIKNIKENDLEHLINSFSGVINQKNSCGSKNAAFRDGVKSLKEIYPKLFHYIDIERNKEKYITVIRFIKDTYIHFEEVKKDIGVYSYEDIMYKAIEALEDNDISKRIRDNISTLILDEAQDTSYLQFSFINLIVFGKKDITPNDKNQKKLMIVGDKKQSIYRFRNANFRAFIEAKNNFNNYVKYLKNNYRSNSMLIEFFNDFFENIVFKNDDIDYIEEDNLQYSKESKDKSVSLLILNRNIENENIDLNIEKRTELESYSIAKYIKKYYNNNYKNVVILLQTFKRLNVYLKALSDFQIPYYIDGGNGFYEREEIVLIKTFLEYLILRDHAKLPSLLRSELFDIDINNLSDFLFSLFINGLDINDYFPKNINNEDNYKKISEIASSKSYYAQLKEAKELLNSIESKVSMMNASDIIETICIDTNFYNYLMTMEDAELSYANIEKLKKIADEFENQTGNNVYDFVLNLQNAGGNEAYSSIPKLSVDAVKIMTIHKSKGLEFENVFLAGMGHYMSPKYKDFDFIEDYPFIRLPVYEKNKYYTLDFSFFDKSYNAESEEAEKKRLLYVALTRASNNLILSGEHSRGNSYMSYINNYISYDAKKHHTDIKSEENDDFVIENSLTNKFINSYLYGIAFEPKDIVNNTEADIEDMVKKMESIKENKNELKAKTISNIMPSLRNKYDNHYSDFDISSLLDRKILELENYINNDEEDYDDENVLFISFKDLGIIIHKMLEHFDYNKYLKEKDLYLEKVKTFVLKSNIQYNQKQLSDSLDTAFKKLFENEHINNILKGDEEIVSREHTFQDYDGEYRTTGKIDIITKNKNGEYFILDYKVSKFSEESINFYKPQLESYKYMFQKSFNIDESKINTGIIFLK</sequence>
<dbReference type="Pfam" id="PF00580">
    <property type="entry name" value="UvrD-helicase"/>
    <property type="match status" value="1"/>
</dbReference>
<evidence type="ECO:0000256" key="9">
    <source>
        <dbReference type="ARBA" id="ARBA00023204"/>
    </source>
</evidence>
<dbReference type="RefSeq" id="WP_013114825.1">
    <property type="nucleotide sequence ID" value="NC_014150.1"/>
</dbReference>
<reference evidence="18 19" key="1">
    <citation type="journal article" date="2010" name="Stand. Genomic Sci.">
        <title>Complete genome sequence of Brachyspira murdochii type strain (56-150).</title>
        <authorList>
            <person name="Pati A."/>
            <person name="Sikorski J."/>
            <person name="Gronow S."/>
            <person name="Munk C."/>
            <person name="Lapidus A."/>
            <person name="Copeland A."/>
            <person name="Glavina Del Tio T."/>
            <person name="Nolan M."/>
            <person name="Lucas S."/>
            <person name="Chen F."/>
            <person name="Tice H."/>
            <person name="Cheng J.F."/>
            <person name="Han C."/>
            <person name="Detter J.C."/>
            <person name="Bruce D."/>
            <person name="Tapia R."/>
            <person name="Goodwin L."/>
            <person name="Pitluck S."/>
            <person name="Liolios K."/>
            <person name="Ivanova N."/>
            <person name="Mavromatis K."/>
            <person name="Mikhailova N."/>
            <person name="Chen A."/>
            <person name="Palaniappan K."/>
            <person name="Land M."/>
            <person name="Hauser L."/>
            <person name="Chang Y.J."/>
            <person name="Jeffries C.D."/>
            <person name="Spring S."/>
            <person name="Rohde M."/>
            <person name="Goker M."/>
            <person name="Bristow J."/>
            <person name="Eisen J.A."/>
            <person name="Markowitz V."/>
            <person name="Hugenholtz P."/>
            <person name="Kyrpides N.C."/>
            <person name="Klenk H.P."/>
        </authorList>
    </citation>
    <scope>NUCLEOTIDE SEQUENCE [LARGE SCALE GENOMIC DNA]</scope>
    <source>
        <strain evidence="19">ATCC 51284 / DSM 12563 / 56-150</strain>
    </source>
</reference>
<dbReference type="InterPro" id="IPR038726">
    <property type="entry name" value="PDDEXK_AddAB-type"/>
</dbReference>
<dbReference type="SUPFAM" id="SSF52980">
    <property type="entry name" value="Restriction endonuclease-like"/>
    <property type="match status" value="1"/>
</dbReference>
<dbReference type="InterPro" id="IPR014016">
    <property type="entry name" value="UvrD-like_ATP-bd"/>
</dbReference>
<evidence type="ECO:0000256" key="12">
    <source>
        <dbReference type="ARBA" id="ARBA00034808"/>
    </source>
</evidence>
<keyword evidence="3" id="KW-0227">DNA damage</keyword>
<dbReference type="AlphaFoldDB" id="D5U5L0"/>
<evidence type="ECO:0000256" key="3">
    <source>
        <dbReference type="ARBA" id="ARBA00022763"/>
    </source>
</evidence>
<keyword evidence="2 14" id="KW-0547">Nucleotide-binding</keyword>
<keyword evidence="1" id="KW-0540">Nuclease</keyword>
<feature type="binding site" evidence="14">
    <location>
        <begin position="26"/>
        <end position="33"/>
    </location>
    <ligand>
        <name>ATP</name>
        <dbReference type="ChEBI" id="CHEBI:30616"/>
    </ligand>
</feature>
<evidence type="ECO:0000256" key="4">
    <source>
        <dbReference type="ARBA" id="ARBA00022801"/>
    </source>
</evidence>
<dbReference type="STRING" id="526224.Bmur_2417"/>
<keyword evidence="9" id="KW-0234">DNA repair</keyword>
<dbReference type="OrthoDB" id="9810135at2"/>
<keyword evidence="7 14" id="KW-0067">ATP-binding</keyword>
<protein>
    <recommendedName>
        <fullName evidence="12">DNA 3'-5' helicase</fullName>
        <ecNumber evidence="12">5.6.2.4</ecNumber>
    </recommendedName>
</protein>
<evidence type="ECO:0000313" key="19">
    <source>
        <dbReference type="Proteomes" id="UP000001915"/>
    </source>
</evidence>
<dbReference type="InterPro" id="IPR014017">
    <property type="entry name" value="DNA_helicase_UvrD-like_C"/>
</dbReference>
<dbReference type="InterPro" id="IPR011335">
    <property type="entry name" value="Restrct_endonuc-II-like"/>
</dbReference>
<accession>D5U5L0</accession>
<dbReference type="PROSITE" id="PS51198">
    <property type="entry name" value="UVRD_HELICASE_ATP_BIND"/>
    <property type="match status" value="1"/>
</dbReference>
<feature type="coiled-coil region" evidence="15">
    <location>
        <begin position="891"/>
        <end position="918"/>
    </location>
</feature>
<dbReference type="PANTHER" id="PTHR11070">
    <property type="entry name" value="UVRD / RECB / PCRA DNA HELICASE FAMILY MEMBER"/>
    <property type="match status" value="1"/>
</dbReference>
<dbReference type="GO" id="GO:0016887">
    <property type="term" value="F:ATP hydrolysis activity"/>
    <property type="evidence" value="ECO:0007669"/>
    <property type="project" value="RHEA"/>
</dbReference>
<dbReference type="Gene3D" id="1.10.486.10">
    <property type="entry name" value="PCRA, domain 4"/>
    <property type="match status" value="1"/>
</dbReference>
<keyword evidence="6" id="KW-0269">Exonuclease</keyword>
<dbReference type="GO" id="GO:0004527">
    <property type="term" value="F:exonuclease activity"/>
    <property type="evidence" value="ECO:0007669"/>
    <property type="project" value="UniProtKB-KW"/>
</dbReference>
<evidence type="ECO:0000256" key="14">
    <source>
        <dbReference type="PROSITE-ProRule" id="PRU00560"/>
    </source>
</evidence>
<dbReference type="PROSITE" id="PS51217">
    <property type="entry name" value="UVRD_HELICASE_CTER"/>
    <property type="match status" value="1"/>
</dbReference>
<dbReference type="Proteomes" id="UP000001915">
    <property type="component" value="Chromosome"/>
</dbReference>
<dbReference type="GO" id="GO:0005829">
    <property type="term" value="C:cytosol"/>
    <property type="evidence" value="ECO:0007669"/>
    <property type="project" value="TreeGrafter"/>
</dbReference>
<dbReference type="Gene3D" id="3.90.320.10">
    <property type="match status" value="1"/>
</dbReference>
<keyword evidence="8" id="KW-0238">DNA-binding</keyword>
<evidence type="ECO:0000256" key="15">
    <source>
        <dbReference type="SAM" id="Coils"/>
    </source>
</evidence>
<keyword evidence="4 14" id="KW-0378">Hydrolase</keyword>
<keyword evidence="15" id="KW-0175">Coiled coil</keyword>
<feature type="domain" description="UvrD-like helicase C-terminal" evidence="17">
    <location>
        <begin position="467"/>
        <end position="749"/>
    </location>
</feature>
<dbReference type="GO" id="GO:0003677">
    <property type="term" value="F:DNA binding"/>
    <property type="evidence" value="ECO:0007669"/>
    <property type="project" value="UniProtKB-KW"/>
</dbReference>
<dbReference type="GO" id="GO:0005524">
    <property type="term" value="F:ATP binding"/>
    <property type="evidence" value="ECO:0007669"/>
    <property type="project" value="UniProtKB-UniRule"/>
</dbReference>
<name>D5U5L0_BRAM5</name>
<keyword evidence="5 14" id="KW-0347">Helicase</keyword>
<dbReference type="HOGENOM" id="CLU_009320_0_0_12"/>
<dbReference type="EMBL" id="CP001959">
    <property type="protein sequence ID" value="ADG72487.1"/>
    <property type="molecule type" value="Genomic_DNA"/>
</dbReference>
<dbReference type="Gene3D" id="3.40.50.300">
    <property type="entry name" value="P-loop containing nucleotide triphosphate hydrolases"/>
    <property type="match status" value="4"/>
</dbReference>
<dbReference type="SUPFAM" id="SSF52540">
    <property type="entry name" value="P-loop containing nucleoside triphosphate hydrolases"/>
    <property type="match status" value="1"/>
</dbReference>
<evidence type="ECO:0000256" key="1">
    <source>
        <dbReference type="ARBA" id="ARBA00022722"/>
    </source>
</evidence>
<comment type="catalytic activity">
    <reaction evidence="11">
        <text>Couples ATP hydrolysis with the unwinding of duplex DNA by translocating in the 3'-5' direction.</text>
        <dbReference type="EC" id="5.6.2.4"/>
    </reaction>
</comment>
<gene>
    <name evidence="18" type="ordered locus">Bmur_2417</name>
</gene>
<dbReference type="eggNOG" id="COG1074">
    <property type="taxonomic scope" value="Bacteria"/>
</dbReference>
<dbReference type="PANTHER" id="PTHR11070:SF67">
    <property type="entry name" value="DNA 3'-5' HELICASE"/>
    <property type="match status" value="1"/>
</dbReference>
<proteinExistence type="predicted"/>